<sequence length="275" mass="29969">MPERIRLLTACAKEGPSQMAERCLAHLAALDRPTAVEIARAWSTMELPDGAQSIVAALLNFPAAGALETFLDSLGLTDQLHLDLAEHEERPATLQEVLLHRGRAHLFSLKRRQHSVRHDVLMRELASLASGALDGLHLEQMPPAEEQLDDEDVEGGLVGEQEDEDDFREYAAAEQLVARSGSKRYEAPAKDDVSVDEDDDYIDAYALLDFLNALAQDRGRGERWVLFDTDGEACVVVAGPAAALEALQARGLIPETSPKRLASLAARFGREPSGA</sequence>
<accession>A0ABT4AQ18</accession>
<proteinExistence type="predicted"/>
<dbReference type="EMBL" id="JAPNKA010000002">
    <property type="protein sequence ID" value="MCY1083792.1"/>
    <property type="molecule type" value="Genomic_DNA"/>
</dbReference>
<reference evidence="1 2" key="1">
    <citation type="submission" date="2022-11" db="EMBL/GenBank/DDBJ databases">
        <title>Minimal conservation of predation-associated metabolite biosynthetic gene clusters underscores biosynthetic potential of Myxococcota including descriptions for ten novel species: Archangium lansinium sp. nov., Myxococcus landrumus sp. nov., Nannocystis bai.</title>
        <authorList>
            <person name="Ahearne A."/>
            <person name="Stevens C."/>
            <person name="Phillips K."/>
        </authorList>
    </citation>
    <scope>NUCLEOTIDE SEQUENCE [LARGE SCALE GENOMIC DNA]</scope>
    <source>
        <strain evidence="1 2">MIWBW</strain>
    </source>
</reference>
<name>A0ABT4AQ18_9BACT</name>
<dbReference type="Proteomes" id="UP001207654">
    <property type="component" value="Unassembled WGS sequence"/>
</dbReference>
<comment type="caution">
    <text evidence="1">The sequence shown here is derived from an EMBL/GenBank/DDBJ whole genome shotgun (WGS) entry which is preliminary data.</text>
</comment>
<evidence type="ECO:0000313" key="2">
    <source>
        <dbReference type="Proteomes" id="UP001207654"/>
    </source>
</evidence>
<gene>
    <name evidence="1" type="ORF">OV287_56065</name>
</gene>
<dbReference type="RefSeq" id="WP_267542668.1">
    <property type="nucleotide sequence ID" value="NZ_JAPNKA010000002.1"/>
</dbReference>
<protein>
    <submittedName>
        <fullName evidence="1">Uncharacterized protein</fullName>
    </submittedName>
</protein>
<evidence type="ECO:0000313" key="1">
    <source>
        <dbReference type="EMBL" id="MCY1083792.1"/>
    </source>
</evidence>
<organism evidence="1 2">
    <name type="scientific">Archangium lansingense</name>
    <dbReference type="NCBI Taxonomy" id="2995310"/>
    <lineage>
        <taxon>Bacteria</taxon>
        <taxon>Pseudomonadati</taxon>
        <taxon>Myxococcota</taxon>
        <taxon>Myxococcia</taxon>
        <taxon>Myxococcales</taxon>
        <taxon>Cystobacterineae</taxon>
        <taxon>Archangiaceae</taxon>
        <taxon>Archangium</taxon>
    </lineage>
</organism>
<keyword evidence="2" id="KW-1185">Reference proteome</keyword>